<name>A0A2X1S9I8_KLEPN</name>
<sequence length="251" mass="26467">MAGAVILKSKNTLIAGRSPIALGDALHLEAARATAVGGNVNLVDYLDNARVFTQLSGANAELPSVPVIQTVDGFDELDFPKGAGLASAYSALSGAKEVTIYLVFRAALASADNNGVIFRWMSSYTRDGSTNKGFLLRKYAAANSIQWLIDGGANTVSMSQVFSKSGYVVACIGWSVANNISFFNIDGTEVSNTMGIAPPTGGGYMSFGYSPDYATQRCPMGLRTALGYSAYHDAVTRALMVQKLMEDNGLS</sequence>
<proteinExistence type="predicted"/>
<evidence type="ECO:0000313" key="1">
    <source>
        <dbReference type="EMBL" id="SPX50621.1"/>
    </source>
</evidence>
<accession>A0A2X1S9I8</accession>
<reference evidence="1 2" key="1">
    <citation type="submission" date="2018-06" db="EMBL/GenBank/DDBJ databases">
        <authorList>
            <consortium name="Pathogen Informatics"/>
            <person name="Doyle S."/>
        </authorList>
    </citation>
    <scope>NUCLEOTIDE SEQUENCE [LARGE SCALE GENOMIC DNA]</scope>
    <source>
        <strain evidence="1 2">NCTC9645</strain>
    </source>
</reference>
<dbReference type="Proteomes" id="UP000250675">
    <property type="component" value="Unassembled WGS sequence"/>
</dbReference>
<dbReference type="InterPro" id="IPR013320">
    <property type="entry name" value="ConA-like_dom_sf"/>
</dbReference>
<dbReference type="EMBL" id="UASO01000001">
    <property type="protein sequence ID" value="SPX50621.1"/>
    <property type="molecule type" value="Genomic_DNA"/>
</dbReference>
<organism evidence="1 2">
    <name type="scientific">Klebsiella pneumoniae</name>
    <dbReference type="NCBI Taxonomy" id="573"/>
    <lineage>
        <taxon>Bacteria</taxon>
        <taxon>Pseudomonadati</taxon>
        <taxon>Pseudomonadota</taxon>
        <taxon>Gammaproteobacteria</taxon>
        <taxon>Enterobacterales</taxon>
        <taxon>Enterobacteriaceae</taxon>
        <taxon>Klebsiella/Raoultella group</taxon>
        <taxon>Klebsiella</taxon>
        <taxon>Klebsiella pneumoniae complex</taxon>
    </lineage>
</organism>
<dbReference type="SUPFAM" id="SSF49899">
    <property type="entry name" value="Concanavalin A-like lectins/glucanases"/>
    <property type="match status" value="1"/>
</dbReference>
<evidence type="ECO:0000313" key="2">
    <source>
        <dbReference type="Proteomes" id="UP000250675"/>
    </source>
</evidence>
<dbReference type="AlphaFoldDB" id="A0A2X1S9I8"/>
<gene>
    <name evidence="1" type="ORF">NCTC9645_00120</name>
</gene>
<protein>
    <submittedName>
        <fullName evidence="1">Uncharacterized protein</fullName>
    </submittedName>
</protein>